<organism evidence="1 2">
    <name type="scientific">Aspergillus fumigatus</name>
    <name type="common">Neosartorya fumigata</name>
    <dbReference type="NCBI Taxonomy" id="746128"/>
    <lineage>
        <taxon>Eukaryota</taxon>
        <taxon>Fungi</taxon>
        <taxon>Dikarya</taxon>
        <taxon>Ascomycota</taxon>
        <taxon>Pezizomycotina</taxon>
        <taxon>Eurotiomycetes</taxon>
        <taxon>Eurotiomycetidae</taxon>
        <taxon>Eurotiales</taxon>
        <taxon>Aspergillaceae</taxon>
        <taxon>Aspergillus</taxon>
        <taxon>Aspergillus subgen. Fumigati</taxon>
    </lineage>
</organism>
<dbReference type="Proteomes" id="UP000813423">
    <property type="component" value="Unassembled WGS sequence"/>
</dbReference>
<evidence type="ECO:0000313" key="1">
    <source>
        <dbReference type="EMBL" id="KAH1908142.1"/>
    </source>
</evidence>
<name>A0A9P8SV17_ASPFM</name>
<sequence>MTSTAGKPDISLPTNLQNMYHMFRTVDEGQAELWRSDTVRLANSIVPLNEEVNWDGHTTILGSAQLVLGERSKQARRSAVERLVSNILDGPMRLMLRKLSSPKEVDQRSKIMVDVYCRMAELATRCWAERQRWDIRGLDKVDRFHWVSETLDLHFLQMATKNDPKFDGKAVLVVVQPLLYLCGGLDLQFNYDRMIAKGLAIVQDPDST</sequence>
<reference evidence="1" key="1">
    <citation type="submission" date="2021-08" db="EMBL/GenBank/DDBJ databases">
        <title>Global Aspergillus fumigatus from environmental and clinical sources.</title>
        <authorList>
            <person name="Barber A."/>
            <person name="Sae-Ong T."/>
        </authorList>
    </citation>
    <scope>NUCLEOTIDE SEQUENCE</scope>
    <source>
        <strain evidence="1">NRZ-2016-071</strain>
    </source>
</reference>
<dbReference type="EMBL" id="JAIBSC010000022">
    <property type="protein sequence ID" value="KAH1908142.1"/>
    <property type="molecule type" value="Genomic_DNA"/>
</dbReference>
<proteinExistence type="predicted"/>
<dbReference type="AlphaFoldDB" id="A0A9P8SV17"/>
<accession>A0A9P8SV17</accession>
<comment type="caution">
    <text evidence="1">The sequence shown here is derived from an EMBL/GenBank/DDBJ whole genome shotgun (WGS) entry which is preliminary data.</text>
</comment>
<gene>
    <name evidence="1" type="ORF">KXV57_003665</name>
</gene>
<evidence type="ECO:0000313" key="2">
    <source>
        <dbReference type="Proteomes" id="UP000813423"/>
    </source>
</evidence>
<protein>
    <submittedName>
        <fullName evidence="1">Uncharacterized protein</fullName>
    </submittedName>
</protein>